<accession>A0A382NJZ4</accession>
<gene>
    <name evidence="1" type="ORF">METZ01_LOCUS312775</name>
</gene>
<reference evidence="1" key="1">
    <citation type="submission" date="2018-05" db="EMBL/GenBank/DDBJ databases">
        <authorList>
            <person name="Lanie J.A."/>
            <person name="Ng W.-L."/>
            <person name="Kazmierczak K.M."/>
            <person name="Andrzejewski T.M."/>
            <person name="Davidsen T.M."/>
            <person name="Wayne K.J."/>
            <person name="Tettelin H."/>
            <person name="Glass J.I."/>
            <person name="Rusch D."/>
            <person name="Podicherti R."/>
            <person name="Tsui H.-C.T."/>
            <person name="Winkler M.E."/>
        </authorList>
    </citation>
    <scope>NUCLEOTIDE SEQUENCE</scope>
</reference>
<proteinExistence type="predicted"/>
<feature type="non-terminal residue" evidence="1">
    <location>
        <position position="1"/>
    </location>
</feature>
<name>A0A382NJZ4_9ZZZZ</name>
<protein>
    <submittedName>
        <fullName evidence="1">Uncharacterized protein</fullName>
    </submittedName>
</protein>
<evidence type="ECO:0000313" key="1">
    <source>
        <dbReference type="EMBL" id="SVC59921.1"/>
    </source>
</evidence>
<organism evidence="1">
    <name type="scientific">marine metagenome</name>
    <dbReference type="NCBI Taxonomy" id="408172"/>
    <lineage>
        <taxon>unclassified sequences</taxon>
        <taxon>metagenomes</taxon>
        <taxon>ecological metagenomes</taxon>
    </lineage>
</organism>
<dbReference type="AlphaFoldDB" id="A0A382NJZ4"/>
<sequence>VPLTWYIGFFAIVKDASENKCQTYKYYAGDDRNLFHHITFLLAYSPPLTSPTAGS</sequence>
<dbReference type="EMBL" id="UINC01100119">
    <property type="protein sequence ID" value="SVC59921.1"/>
    <property type="molecule type" value="Genomic_DNA"/>
</dbReference>